<dbReference type="InterPro" id="IPR011604">
    <property type="entry name" value="PDDEXK-like_dom_sf"/>
</dbReference>
<proteinExistence type="predicted"/>
<dbReference type="Pfam" id="PF09588">
    <property type="entry name" value="YqaJ"/>
    <property type="match status" value="1"/>
</dbReference>
<dbReference type="Proteomes" id="UP000326336">
    <property type="component" value="Unassembled WGS sequence"/>
</dbReference>
<dbReference type="NCBIfam" id="TIGR03033">
    <property type="entry name" value="phage_rel_nuc"/>
    <property type="match status" value="1"/>
</dbReference>
<protein>
    <submittedName>
        <fullName evidence="3">Endonuclease</fullName>
    </submittedName>
</protein>
<keyword evidence="3" id="KW-0378">Hydrolase</keyword>
<dbReference type="InterPro" id="IPR051703">
    <property type="entry name" value="NF-kappa-B_Signaling_Reg"/>
</dbReference>
<keyword evidence="3" id="KW-0540">Nuclease</keyword>
<sequence length="329" mass="37586">MSRVTLDQAQRSTGLFTMRRFKGSGTTKASRRDAWLQFRTLGVGGSDMGTILGLNPYATPYDLWLEKTGRVEPEDISGKWAVIKGNALEVELRRRFRALHPEYKVIDGTDVSVVSKQHPTMHASLDGWLYDPDTDSWGILEIKTANAARGRTDWHDDDNDPRIPDYYMAQVTHYMAVTGFTWGYVYADIGEAEPVAIRFDRDEQDVKTVVKAAEEFWRFVTDDRMPRLKGVDVAKAYPEPSTGMETCDDDAQLAELMGEYERAKERAEKAKADLDVLRDSLIVRIGDSTGVRCRGWEATYRHWHRDGYTRVVKPSDGRTFRFRTLKEGR</sequence>
<evidence type="ECO:0000313" key="4">
    <source>
        <dbReference type="Proteomes" id="UP000326336"/>
    </source>
</evidence>
<dbReference type="RefSeq" id="WP_151916083.1">
    <property type="nucleotide sequence ID" value="NZ_RQSP01000003.1"/>
</dbReference>
<keyword evidence="1" id="KW-0175">Coiled coil</keyword>
<dbReference type="OrthoDB" id="3197230at2"/>
<dbReference type="InterPro" id="IPR017482">
    <property type="entry name" value="Lambda-type_endonuclease"/>
</dbReference>
<comment type="caution">
    <text evidence="3">The sequence shown here is derived from an EMBL/GenBank/DDBJ whole genome shotgun (WGS) entry which is preliminary data.</text>
</comment>
<feature type="coiled-coil region" evidence="1">
    <location>
        <begin position="253"/>
        <end position="280"/>
    </location>
</feature>
<evidence type="ECO:0000256" key="1">
    <source>
        <dbReference type="SAM" id="Coils"/>
    </source>
</evidence>
<dbReference type="SUPFAM" id="SSF52980">
    <property type="entry name" value="Restriction endonuclease-like"/>
    <property type="match status" value="1"/>
</dbReference>
<organism evidence="3 4">
    <name type="scientific">Bifidobacterium jacchi</name>
    <dbReference type="NCBI Taxonomy" id="2490545"/>
    <lineage>
        <taxon>Bacteria</taxon>
        <taxon>Bacillati</taxon>
        <taxon>Actinomycetota</taxon>
        <taxon>Actinomycetes</taxon>
        <taxon>Bifidobacteriales</taxon>
        <taxon>Bifidobacteriaceae</taxon>
        <taxon>Bifidobacterium</taxon>
    </lineage>
</organism>
<evidence type="ECO:0000313" key="3">
    <source>
        <dbReference type="EMBL" id="KAB5608389.1"/>
    </source>
</evidence>
<dbReference type="EMBL" id="RQSP01000003">
    <property type="protein sequence ID" value="KAB5608389.1"/>
    <property type="molecule type" value="Genomic_DNA"/>
</dbReference>
<name>A0A5N5RN54_9BIFI</name>
<dbReference type="InterPro" id="IPR011335">
    <property type="entry name" value="Restrct_endonuc-II-like"/>
</dbReference>
<dbReference type="PANTHER" id="PTHR46609:SF6">
    <property type="entry name" value="EXONUCLEASE, PHAGE-TYPE_RECB, C-TERMINAL DOMAIN-CONTAINING PROTEIN-RELATED"/>
    <property type="match status" value="1"/>
</dbReference>
<evidence type="ECO:0000259" key="2">
    <source>
        <dbReference type="Pfam" id="PF09588"/>
    </source>
</evidence>
<dbReference type="InterPro" id="IPR019080">
    <property type="entry name" value="YqaJ_viral_recombinase"/>
</dbReference>
<dbReference type="GO" id="GO:0004519">
    <property type="term" value="F:endonuclease activity"/>
    <property type="evidence" value="ECO:0007669"/>
    <property type="project" value="UniProtKB-KW"/>
</dbReference>
<reference evidence="3 4" key="1">
    <citation type="journal article" date="2019" name="Int. J. Syst. Evol. Microbiol.">
        <title>Bifidobacterium jacchi sp. nov., isolated from the faeces of a baby common marmoset (Callithrix jacchus).</title>
        <authorList>
            <person name="Modesto M."/>
            <person name="Watanabe K."/>
            <person name="Arita M."/>
            <person name="Satti M."/>
            <person name="Oki K."/>
            <person name="Sciavilla P."/>
            <person name="Patavino C."/>
            <person name="Camma C."/>
            <person name="Michelini S."/>
            <person name="Sgorbati B."/>
            <person name="Mattarelli P."/>
        </authorList>
    </citation>
    <scope>NUCLEOTIDE SEQUENCE [LARGE SCALE GENOMIC DNA]</scope>
    <source>
        <strain evidence="3 4">MRM 9.3</strain>
    </source>
</reference>
<keyword evidence="4" id="KW-1185">Reference proteome</keyword>
<accession>A0A5N5RN54</accession>
<keyword evidence="3" id="KW-0255">Endonuclease</keyword>
<feature type="domain" description="YqaJ viral recombinase" evidence="2">
    <location>
        <begin position="35"/>
        <end position="180"/>
    </location>
</feature>
<dbReference type="AlphaFoldDB" id="A0A5N5RN54"/>
<gene>
    <name evidence="3" type="ORF">EHS19_01840</name>
</gene>
<dbReference type="Gene3D" id="3.90.320.10">
    <property type="match status" value="1"/>
</dbReference>
<dbReference type="PANTHER" id="PTHR46609">
    <property type="entry name" value="EXONUCLEASE, PHAGE-TYPE/RECB, C-TERMINAL DOMAIN-CONTAINING PROTEIN"/>
    <property type="match status" value="1"/>
</dbReference>